<organism evidence="1">
    <name type="scientific">Tetraodon nigroviridis</name>
    <name type="common">Spotted green pufferfish</name>
    <name type="synonym">Chelonodon nigroviridis</name>
    <dbReference type="NCBI Taxonomy" id="99883"/>
    <lineage>
        <taxon>Eukaryota</taxon>
        <taxon>Metazoa</taxon>
        <taxon>Chordata</taxon>
        <taxon>Craniata</taxon>
        <taxon>Vertebrata</taxon>
        <taxon>Euteleostomi</taxon>
        <taxon>Actinopterygii</taxon>
        <taxon>Neopterygii</taxon>
        <taxon>Teleostei</taxon>
        <taxon>Neoteleostei</taxon>
        <taxon>Acanthomorphata</taxon>
        <taxon>Eupercaria</taxon>
        <taxon>Tetraodontiformes</taxon>
        <taxon>Tetradontoidea</taxon>
        <taxon>Tetraodontidae</taxon>
        <taxon>Tetraodon</taxon>
    </lineage>
</organism>
<sequence length="109" mass="11547">MHQVPDVRLQLSVLAGRYRGPGGGTLAALRLQDGRTVQRDGLADGLLHRRVHPDRGGGSDDGRRLPRLLRSHQGVAVHAGIVLPLPSPHLRCGGGCWDLGSLQQGQGGD</sequence>
<dbReference type="EMBL" id="CAAE01014731">
    <property type="protein sequence ID" value="CAG04182.1"/>
    <property type="molecule type" value="Genomic_DNA"/>
</dbReference>
<dbReference type="KEGG" id="tng:GSTEN00023824G001"/>
<accession>Q4S5A0</accession>
<protein>
    <submittedName>
        <fullName evidence="1">(spotted green pufferfish) hypothetical protein</fullName>
    </submittedName>
</protein>
<comment type="caution">
    <text evidence="1">The sequence shown here is derived from an EMBL/GenBank/DDBJ whole genome shotgun (WGS) entry which is preliminary data.</text>
</comment>
<gene>
    <name evidence="1" type="ORF">GSTENG00023824001</name>
</gene>
<proteinExistence type="predicted"/>
<dbReference type="AlphaFoldDB" id="Q4S5A0"/>
<reference evidence="1" key="2">
    <citation type="submission" date="2004-02" db="EMBL/GenBank/DDBJ databases">
        <authorList>
            <consortium name="Genoscope"/>
            <consortium name="Whitehead Institute Centre for Genome Research"/>
        </authorList>
    </citation>
    <scope>NUCLEOTIDE SEQUENCE</scope>
</reference>
<evidence type="ECO:0000313" key="1">
    <source>
        <dbReference type="EMBL" id="CAG04182.1"/>
    </source>
</evidence>
<reference evidence="1" key="1">
    <citation type="journal article" date="2004" name="Nature">
        <title>Genome duplication in the teleost fish Tetraodon nigroviridis reveals the early vertebrate proto-karyotype.</title>
        <authorList>
            <person name="Jaillon O."/>
            <person name="Aury J.-M."/>
            <person name="Brunet F."/>
            <person name="Petit J.-L."/>
            <person name="Stange-Thomann N."/>
            <person name="Mauceli E."/>
            <person name="Bouneau L."/>
            <person name="Fischer C."/>
            <person name="Ozouf-Costaz C."/>
            <person name="Bernot A."/>
            <person name="Nicaud S."/>
            <person name="Jaffe D."/>
            <person name="Fisher S."/>
            <person name="Lutfalla G."/>
            <person name="Dossat C."/>
            <person name="Segurens B."/>
            <person name="Dasilva C."/>
            <person name="Salanoubat M."/>
            <person name="Levy M."/>
            <person name="Boudet N."/>
            <person name="Castellano S."/>
            <person name="Anthouard V."/>
            <person name="Jubin C."/>
            <person name="Castelli V."/>
            <person name="Katinka M."/>
            <person name="Vacherie B."/>
            <person name="Biemont C."/>
            <person name="Skalli Z."/>
            <person name="Cattolico L."/>
            <person name="Poulain J."/>
            <person name="De Berardinis V."/>
            <person name="Cruaud C."/>
            <person name="Duprat S."/>
            <person name="Brottier P."/>
            <person name="Coutanceau J.-P."/>
            <person name="Gouzy J."/>
            <person name="Parra G."/>
            <person name="Lardier G."/>
            <person name="Chapple C."/>
            <person name="McKernan K.J."/>
            <person name="McEwan P."/>
            <person name="Bosak S."/>
            <person name="Kellis M."/>
            <person name="Volff J.-N."/>
            <person name="Guigo R."/>
            <person name="Zody M.C."/>
            <person name="Mesirov J."/>
            <person name="Lindblad-Toh K."/>
            <person name="Birren B."/>
            <person name="Nusbaum C."/>
            <person name="Kahn D."/>
            <person name="Robinson-Rechavi M."/>
            <person name="Laudet V."/>
            <person name="Schachter V."/>
            <person name="Quetier F."/>
            <person name="Saurin W."/>
            <person name="Scarpelli C."/>
            <person name="Wincker P."/>
            <person name="Lander E.S."/>
            <person name="Weissenbach J."/>
            <person name="Roest Crollius H."/>
        </authorList>
    </citation>
    <scope>NUCLEOTIDE SEQUENCE [LARGE SCALE GENOMIC DNA]</scope>
</reference>
<name>Q4S5A0_TETNG</name>